<dbReference type="InterPro" id="IPR036390">
    <property type="entry name" value="WH_DNA-bd_sf"/>
</dbReference>
<dbReference type="Pfam" id="PF00126">
    <property type="entry name" value="HTH_1"/>
    <property type="match status" value="1"/>
</dbReference>
<dbReference type="GO" id="GO:0003700">
    <property type="term" value="F:DNA-binding transcription factor activity"/>
    <property type="evidence" value="ECO:0007669"/>
    <property type="project" value="InterPro"/>
</dbReference>
<evidence type="ECO:0000256" key="4">
    <source>
        <dbReference type="ARBA" id="ARBA00023163"/>
    </source>
</evidence>
<comment type="similarity">
    <text evidence="1">Belongs to the LysR transcriptional regulatory family.</text>
</comment>
<dbReference type="AlphaFoldDB" id="A0A7C9QV41"/>
<dbReference type="Proteomes" id="UP000480684">
    <property type="component" value="Unassembled WGS sequence"/>
</dbReference>
<dbReference type="SUPFAM" id="SSF53850">
    <property type="entry name" value="Periplasmic binding protein-like II"/>
    <property type="match status" value="1"/>
</dbReference>
<keyword evidence="7" id="KW-1185">Reference proteome</keyword>
<dbReference type="PROSITE" id="PS50931">
    <property type="entry name" value="HTH_LYSR"/>
    <property type="match status" value="1"/>
</dbReference>
<dbReference type="Pfam" id="PF03466">
    <property type="entry name" value="LysR_substrate"/>
    <property type="match status" value="1"/>
</dbReference>
<dbReference type="Gene3D" id="1.10.10.10">
    <property type="entry name" value="Winged helix-like DNA-binding domain superfamily/Winged helix DNA-binding domain"/>
    <property type="match status" value="1"/>
</dbReference>
<dbReference type="EMBL" id="JAAIYP010000039">
    <property type="protein sequence ID" value="NFV81360.1"/>
    <property type="molecule type" value="Genomic_DNA"/>
</dbReference>
<dbReference type="InterPro" id="IPR005119">
    <property type="entry name" value="LysR_subst-bd"/>
</dbReference>
<accession>A0A7C9QV41</accession>
<dbReference type="SUPFAM" id="SSF46785">
    <property type="entry name" value="Winged helix' DNA-binding domain"/>
    <property type="match status" value="1"/>
</dbReference>
<dbReference type="PANTHER" id="PTHR30346:SF17">
    <property type="entry name" value="LYSR FAMILY TRANSCRIPTIONAL REGULATOR"/>
    <property type="match status" value="1"/>
</dbReference>
<keyword evidence="4" id="KW-0804">Transcription</keyword>
<evidence type="ECO:0000256" key="2">
    <source>
        <dbReference type="ARBA" id="ARBA00023015"/>
    </source>
</evidence>
<name>A0A7C9QV41_9PROT</name>
<dbReference type="InterPro" id="IPR000847">
    <property type="entry name" value="LysR_HTH_N"/>
</dbReference>
<gene>
    <name evidence="6" type="ORF">G4223_14690</name>
</gene>
<keyword evidence="2" id="KW-0805">Transcription regulation</keyword>
<proteinExistence type="inferred from homology"/>
<reference evidence="6 7" key="1">
    <citation type="submission" date="2020-02" db="EMBL/GenBank/DDBJ databases">
        <authorList>
            <person name="Dziuba M."/>
            <person name="Kuznetsov B."/>
            <person name="Mardanov A."/>
            <person name="Ravin N."/>
            <person name="Grouzdev D."/>
        </authorList>
    </citation>
    <scope>NUCLEOTIDE SEQUENCE [LARGE SCALE GENOMIC DNA]</scope>
    <source>
        <strain evidence="6 7">SpK</strain>
    </source>
</reference>
<dbReference type="PRINTS" id="PR00039">
    <property type="entry name" value="HTHLYSR"/>
</dbReference>
<evidence type="ECO:0000256" key="3">
    <source>
        <dbReference type="ARBA" id="ARBA00023125"/>
    </source>
</evidence>
<dbReference type="Gene3D" id="3.40.190.10">
    <property type="entry name" value="Periplasmic binding protein-like II"/>
    <property type="match status" value="2"/>
</dbReference>
<protein>
    <submittedName>
        <fullName evidence="6">LysR family transcriptional regulator</fullName>
    </submittedName>
</protein>
<evidence type="ECO:0000256" key="1">
    <source>
        <dbReference type="ARBA" id="ARBA00009437"/>
    </source>
</evidence>
<evidence type="ECO:0000259" key="5">
    <source>
        <dbReference type="PROSITE" id="PS50931"/>
    </source>
</evidence>
<feature type="domain" description="HTH lysR-type" evidence="5">
    <location>
        <begin position="1"/>
        <end position="58"/>
    </location>
</feature>
<dbReference type="PANTHER" id="PTHR30346">
    <property type="entry name" value="TRANSCRIPTIONAL DUAL REGULATOR HCAR-RELATED"/>
    <property type="match status" value="1"/>
</dbReference>
<dbReference type="InterPro" id="IPR036388">
    <property type="entry name" value="WH-like_DNA-bd_sf"/>
</dbReference>
<sequence length="294" mass="31887">MELRHLRYFVAVAEELHFGRAALRLRMAQPPLSQQIQALEEELGARLFDRNRRKVELTAAGEALLPEARDILTRAGDLGRLARAAAGGEAGRLDIAFTGSVPFTEIMPRILRAFRHRFPDVRVSLREMSTGSQIEAMAEGRLDIGFARPSASNLPPGVSSRLILREPLVLALPSDHPLAGRAAVTMAEVAGQGLVMNPRHIGTGLYDKISQLCAAAGFAPRIAVEAHQMSTMIRLVGAGLGLAIVPQTMCRVGFDGIAYAGIDTPEAFIDLLLIHRDGITPVTRNFLETVETVM</sequence>
<dbReference type="RefSeq" id="WP_163681320.1">
    <property type="nucleotide sequence ID" value="NZ_JAAIYP010000039.1"/>
</dbReference>
<evidence type="ECO:0000313" key="6">
    <source>
        <dbReference type="EMBL" id="NFV81360.1"/>
    </source>
</evidence>
<keyword evidence="3" id="KW-0238">DNA-binding</keyword>
<comment type="caution">
    <text evidence="6">The sequence shown here is derived from an EMBL/GenBank/DDBJ whole genome shotgun (WGS) entry which is preliminary data.</text>
</comment>
<dbReference type="CDD" id="cd08414">
    <property type="entry name" value="PBP2_LTTR_aromatics_like"/>
    <property type="match status" value="1"/>
</dbReference>
<evidence type="ECO:0000313" key="7">
    <source>
        <dbReference type="Proteomes" id="UP000480684"/>
    </source>
</evidence>
<dbReference type="GO" id="GO:0003677">
    <property type="term" value="F:DNA binding"/>
    <property type="evidence" value="ECO:0007669"/>
    <property type="project" value="UniProtKB-KW"/>
</dbReference>
<dbReference type="FunFam" id="1.10.10.10:FF:000001">
    <property type="entry name" value="LysR family transcriptional regulator"/>
    <property type="match status" value="1"/>
</dbReference>
<dbReference type="GO" id="GO:0032993">
    <property type="term" value="C:protein-DNA complex"/>
    <property type="evidence" value="ECO:0007669"/>
    <property type="project" value="TreeGrafter"/>
</dbReference>
<organism evidence="6 7">
    <name type="scientific">Magnetospirillum aberrantis SpK</name>
    <dbReference type="NCBI Taxonomy" id="908842"/>
    <lineage>
        <taxon>Bacteria</taxon>
        <taxon>Pseudomonadati</taxon>
        <taxon>Pseudomonadota</taxon>
        <taxon>Alphaproteobacteria</taxon>
        <taxon>Rhodospirillales</taxon>
        <taxon>Rhodospirillaceae</taxon>
        <taxon>Magnetospirillum</taxon>
    </lineage>
</organism>